<dbReference type="InterPro" id="IPR001094">
    <property type="entry name" value="Flavdoxin-like"/>
</dbReference>
<dbReference type="GO" id="GO:0004783">
    <property type="term" value="F:sulfite reductase (NADPH) activity"/>
    <property type="evidence" value="ECO:0007669"/>
    <property type="project" value="UniProtKB-EC"/>
</dbReference>
<dbReference type="InterPro" id="IPR012675">
    <property type="entry name" value="Beta-grasp_dom_sf"/>
</dbReference>
<dbReference type="PANTHER" id="PTHR19384:SF128">
    <property type="entry name" value="NADPH OXIDOREDUCTASE A"/>
    <property type="match status" value="1"/>
</dbReference>
<proteinExistence type="predicted"/>
<dbReference type="AlphaFoldDB" id="B3V5F8"/>
<accession>B3V5F8</accession>
<dbReference type="EMBL" id="EU686616">
    <property type="protein sequence ID" value="ACF09550.1"/>
    <property type="molecule type" value="Genomic_DNA"/>
</dbReference>
<keyword evidence="2" id="KW-0285">Flavoprotein</keyword>
<evidence type="ECO:0000256" key="2">
    <source>
        <dbReference type="ARBA" id="ARBA00022630"/>
    </source>
</evidence>
<evidence type="ECO:0000259" key="5">
    <source>
        <dbReference type="PROSITE" id="PS51379"/>
    </source>
</evidence>
<dbReference type="GO" id="GO:0009055">
    <property type="term" value="F:electron transfer activity"/>
    <property type="evidence" value="ECO:0007669"/>
    <property type="project" value="InterPro"/>
</dbReference>
<dbReference type="SUPFAM" id="SSF54862">
    <property type="entry name" value="4Fe-4S ferredoxins"/>
    <property type="match status" value="1"/>
</dbReference>
<dbReference type="GO" id="GO:0010181">
    <property type="term" value="F:FMN binding"/>
    <property type="evidence" value="ECO:0007669"/>
    <property type="project" value="InterPro"/>
</dbReference>
<dbReference type="EC" id="1.8.1.2" evidence="6"/>
<evidence type="ECO:0000256" key="1">
    <source>
        <dbReference type="ARBA" id="ARBA00001917"/>
    </source>
</evidence>
<dbReference type="Gene3D" id="3.30.70.20">
    <property type="match status" value="1"/>
</dbReference>
<keyword evidence="3" id="KW-0288">FMN</keyword>
<dbReference type="PROSITE" id="PS50902">
    <property type="entry name" value="FLAVODOXIN_LIKE"/>
    <property type="match status" value="1"/>
</dbReference>
<comment type="cofactor">
    <cofactor evidence="1">
        <name>FMN</name>
        <dbReference type="ChEBI" id="CHEBI:58210"/>
    </cofactor>
</comment>
<feature type="domain" description="4Fe-4S ferredoxin-type" evidence="5">
    <location>
        <begin position="4"/>
        <end position="31"/>
    </location>
</feature>
<organism evidence="6">
    <name type="scientific">uncultured marine group II euryarchaeote KM3-85-F5</name>
    <dbReference type="NCBI Taxonomy" id="526684"/>
    <lineage>
        <taxon>Archaea</taxon>
        <taxon>Methanobacteriati</taxon>
        <taxon>Thermoplasmatota</taxon>
        <taxon>Candidatus Poseidoniia</taxon>
        <taxon>Candidatus Poseidoniales</taxon>
        <taxon>environmental samples</taxon>
    </lineage>
</organism>
<name>B3V5F8_9ARCH</name>
<dbReference type="Gene3D" id="3.10.20.30">
    <property type="match status" value="1"/>
</dbReference>
<dbReference type="PROSITE" id="PS51379">
    <property type="entry name" value="4FE4S_FER_2"/>
    <property type="match status" value="1"/>
</dbReference>
<evidence type="ECO:0000259" key="4">
    <source>
        <dbReference type="PROSITE" id="PS50902"/>
    </source>
</evidence>
<dbReference type="InterPro" id="IPR008254">
    <property type="entry name" value="Flavodoxin/NO_synth"/>
</dbReference>
<dbReference type="SUPFAM" id="SSF52218">
    <property type="entry name" value="Flavoproteins"/>
    <property type="match status" value="1"/>
</dbReference>
<dbReference type="PRINTS" id="PR00369">
    <property type="entry name" value="FLAVODOXIN"/>
</dbReference>
<dbReference type="GO" id="GO:0005829">
    <property type="term" value="C:cytosol"/>
    <property type="evidence" value="ECO:0007669"/>
    <property type="project" value="TreeGrafter"/>
</dbReference>
<reference evidence="6" key="1">
    <citation type="journal article" date="2008" name="ISME J.">
        <title>Hindsight in the relative abundance, metabolic potential and genome dynamics of uncultivated marine archaea from comparative metagenomic analyses of bathypelagic plankton of different oceanic regions.</title>
        <authorList>
            <person name="Martin-Cuadrado A.B."/>
            <person name="Rodriguez-Valera F."/>
            <person name="Moreira D."/>
            <person name="Alba J.C."/>
            <person name="Ivars-Martinez E."/>
            <person name="Henn M.R."/>
            <person name="Talla E."/>
            <person name="Lopez-Garcia P."/>
        </authorList>
    </citation>
    <scope>NUCLEOTIDE SEQUENCE</scope>
</reference>
<dbReference type="InterPro" id="IPR025192">
    <property type="entry name" value="Succ_DH/fum_Rdtase_N"/>
</dbReference>
<reference evidence="6" key="2">
    <citation type="submission" date="2008-08" db="EMBL/GenBank/DDBJ databases">
        <authorList>
            <person name="Martin-Cuadrado A.-B."/>
            <person name="Rodriguez-Valera F."/>
            <person name="Moreira D."/>
            <person name="Alba J.-C."/>
            <person name="Ivars-Martinez E."/>
            <person name="Henn M.R."/>
            <person name="Talla E."/>
            <person name="Lopez-Garcia P."/>
        </authorList>
    </citation>
    <scope>NUCLEOTIDE SEQUENCE</scope>
</reference>
<evidence type="ECO:0000256" key="3">
    <source>
        <dbReference type="ARBA" id="ARBA00022643"/>
    </source>
</evidence>
<dbReference type="GO" id="GO:0051536">
    <property type="term" value="F:iron-sulfur cluster binding"/>
    <property type="evidence" value="ECO:0007669"/>
    <property type="project" value="InterPro"/>
</dbReference>
<dbReference type="InterPro" id="IPR029039">
    <property type="entry name" value="Flavoprotein-like_sf"/>
</dbReference>
<sequence length="658" mass="70729">MTIFSVYIDDGCITCDACEEAAPDVFEVTDDTCFIKPAVRVDGGFDRNTGQSGLKPEIVSAMSDDILDAAEACPVDVIILVEDPPSEAAEAEEAPVPETLEAVPEEAAVEDVEVGEGIEQMLTVGDRSLDILFGSQSGNSEDLSAKLAKQAKGYGLEGTVHDMDGFDFNSLSGKKRVLIVCSTWGEGEMPDNAEELWQFASSDAAARLDGVHFSVCALGDTSYEFYCESGKDWDRRLEQLGATRLVDRVDCDVDYDSPAAAWALEALPTLAAVDGTGKFREDMVDPIKDHVSGDGSGGAEGEDGFTLPTLLAAPMQAEITIFRYDPVAACTGRDTWMCALPGHMSILGALRTLKDSQDGSLSFRDGACDDPNTAITVNGRLVLPGLARLDSFPPTRDGAVRIRIEPLPGFDIVRDLVIDPWSLERKRESSKPWMVAATREGASTPQGPMGTMDPAAASHLHSVTDYQSQPLLHASSDAVPHANGYLGPAVLASAWARRNDPRTSPHRRSEIDELVGSGNGIKAETDLAPIRRQASNVRTISDALLEAKTATLTRDAYNGRHGKHVWWYTWTVKSSGRVNDTVIYRQVLGPAGLLGNLFSGVTARMVLGFTRTGGNMFNGMLGMVAPPAGIGKMPQQFNSSVDNHHEVVAIFNELDGRF</sequence>
<dbReference type="Pfam" id="PF13085">
    <property type="entry name" value="Fer2_3"/>
    <property type="match status" value="1"/>
</dbReference>
<evidence type="ECO:0000313" key="6">
    <source>
        <dbReference type="EMBL" id="ACF09550.1"/>
    </source>
</evidence>
<dbReference type="PANTHER" id="PTHR19384">
    <property type="entry name" value="NITRIC OXIDE SYNTHASE-RELATED"/>
    <property type="match status" value="1"/>
</dbReference>
<dbReference type="SUPFAM" id="SSF54292">
    <property type="entry name" value="2Fe-2S ferredoxin-like"/>
    <property type="match status" value="1"/>
</dbReference>
<dbReference type="GO" id="GO:0050660">
    <property type="term" value="F:flavin adenine dinucleotide binding"/>
    <property type="evidence" value="ECO:0007669"/>
    <property type="project" value="TreeGrafter"/>
</dbReference>
<dbReference type="Pfam" id="PF00258">
    <property type="entry name" value="Flavodoxin_1"/>
    <property type="match status" value="1"/>
</dbReference>
<dbReference type="InterPro" id="IPR036010">
    <property type="entry name" value="2Fe-2S_ferredoxin-like_sf"/>
</dbReference>
<dbReference type="Pfam" id="PF13370">
    <property type="entry name" value="Fer4_13"/>
    <property type="match status" value="1"/>
</dbReference>
<dbReference type="InterPro" id="IPR017896">
    <property type="entry name" value="4Fe4S_Fe-S-bd"/>
</dbReference>
<protein>
    <submittedName>
        <fullName evidence="6">Sulfite reductase [NADPH] flavoprotein alpha-component</fullName>
        <ecNumber evidence="6">1.8.1.2</ecNumber>
    </submittedName>
</protein>
<keyword evidence="6" id="KW-0560">Oxidoreductase</keyword>
<feature type="domain" description="Flavodoxin-like" evidence="4">
    <location>
        <begin position="129"/>
        <end position="267"/>
    </location>
</feature>
<dbReference type="Gene3D" id="3.40.50.360">
    <property type="match status" value="1"/>
</dbReference>